<keyword evidence="2" id="KW-1185">Reference proteome</keyword>
<accession>A0ACD0NQN4</accession>
<protein>
    <submittedName>
        <fullName evidence="1">Uncharacterized protein</fullName>
    </submittedName>
</protein>
<dbReference type="Proteomes" id="UP000245626">
    <property type="component" value="Unassembled WGS sequence"/>
</dbReference>
<evidence type="ECO:0000313" key="1">
    <source>
        <dbReference type="EMBL" id="PWN48095.1"/>
    </source>
</evidence>
<sequence length="227" mass="24917">MTASAFSKLTSSSSPASTASTIITTNEPTTSHQYQSPYQDQASAPKKSGKPLPHLSKSRIYSLLQNLDERQESVEASLAKLTGHGGGRLPSVRCEKGKKEEEEEEEEEEGGWECIETSELENPDVDPAQAASEKGSPRGGGRGSAGVGTESTGNVKIMTPAQEAQRLELLEQLQHLWRQREVVRGLARDMGLPIDSFDNELEEGDDDDDHHQHQDDHRDDARRSLKV</sequence>
<organism evidence="1 2">
    <name type="scientific">Violaceomyces palustris</name>
    <dbReference type="NCBI Taxonomy" id="1673888"/>
    <lineage>
        <taxon>Eukaryota</taxon>
        <taxon>Fungi</taxon>
        <taxon>Dikarya</taxon>
        <taxon>Basidiomycota</taxon>
        <taxon>Ustilaginomycotina</taxon>
        <taxon>Ustilaginomycetes</taxon>
        <taxon>Violaceomycetales</taxon>
        <taxon>Violaceomycetaceae</taxon>
        <taxon>Violaceomyces</taxon>
    </lineage>
</organism>
<evidence type="ECO:0000313" key="2">
    <source>
        <dbReference type="Proteomes" id="UP000245626"/>
    </source>
</evidence>
<gene>
    <name evidence="1" type="ORF">IE53DRAFT_389723</name>
</gene>
<dbReference type="EMBL" id="KZ820269">
    <property type="protein sequence ID" value="PWN48095.1"/>
    <property type="molecule type" value="Genomic_DNA"/>
</dbReference>
<proteinExistence type="predicted"/>
<reference evidence="1 2" key="1">
    <citation type="journal article" date="2018" name="Mol. Biol. Evol.">
        <title>Broad Genomic Sampling Reveals a Smut Pathogenic Ancestry of the Fungal Clade Ustilaginomycotina.</title>
        <authorList>
            <person name="Kijpornyongpan T."/>
            <person name="Mondo S.J."/>
            <person name="Barry K."/>
            <person name="Sandor L."/>
            <person name="Lee J."/>
            <person name="Lipzen A."/>
            <person name="Pangilinan J."/>
            <person name="LaButti K."/>
            <person name="Hainaut M."/>
            <person name="Henrissat B."/>
            <person name="Grigoriev I.V."/>
            <person name="Spatafora J.W."/>
            <person name="Aime M.C."/>
        </authorList>
    </citation>
    <scope>NUCLEOTIDE SEQUENCE [LARGE SCALE GENOMIC DNA]</scope>
    <source>
        <strain evidence="1 2">SA 807</strain>
    </source>
</reference>
<name>A0ACD0NQN4_9BASI</name>